<feature type="binding site" evidence="6">
    <location>
        <position position="178"/>
    </location>
    <ligand>
        <name>substrate</name>
    </ligand>
</feature>
<gene>
    <name evidence="6 9" type="primary">zwf</name>
    <name evidence="9" type="ORF">EEI45_07650</name>
</gene>
<evidence type="ECO:0000259" key="7">
    <source>
        <dbReference type="Pfam" id="PF00479"/>
    </source>
</evidence>
<dbReference type="PRINTS" id="PR00079">
    <property type="entry name" value="G6PDHDRGNASE"/>
</dbReference>
<protein>
    <recommendedName>
        <fullName evidence="6">Glucose-6-phosphate 1-dehydrogenase</fullName>
        <shortName evidence="6">G6PD</shortName>
        <ecNumber evidence="6">1.1.1.49</ecNumber>
    </recommendedName>
</protein>
<keyword evidence="4 6" id="KW-0560">Oxidoreductase</keyword>
<evidence type="ECO:0000256" key="6">
    <source>
        <dbReference type="HAMAP-Rule" id="MF_00966"/>
    </source>
</evidence>
<comment type="catalytic activity">
    <reaction evidence="6">
        <text>D-glucose 6-phosphate + NADP(+) = 6-phospho-D-glucono-1,5-lactone + NADPH + H(+)</text>
        <dbReference type="Rhea" id="RHEA:15841"/>
        <dbReference type="ChEBI" id="CHEBI:15378"/>
        <dbReference type="ChEBI" id="CHEBI:57783"/>
        <dbReference type="ChEBI" id="CHEBI:57955"/>
        <dbReference type="ChEBI" id="CHEBI:58349"/>
        <dbReference type="ChEBI" id="CHEBI:61548"/>
        <dbReference type="EC" id="1.1.1.49"/>
    </reaction>
</comment>
<dbReference type="KEGG" id="eri:EEI45_07650"/>
<dbReference type="SUPFAM" id="SSF51735">
    <property type="entry name" value="NAD(P)-binding Rossmann-fold domains"/>
    <property type="match status" value="1"/>
</dbReference>
<comment type="caution">
    <text evidence="6">Lacks conserved residue(s) required for the propagation of feature annotation.</text>
</comment>
<dbReference type="Pfam" id="PF02781">
    <property type="entry name" value="G6PD_C"/>
    <property type="match status" value="1"/>
</dbReference>
<comment type="pathway">
    <text evidence="1 6">Carbohydrate degradation; pentose phosphate pathway; D-ribulose 5-phosphate from D-glucose 6-phosphate (oxidative stage): step 1/3.</text>
</comment>
<dbReference type="PIRSF" id="PIRSF000110">
    <property type="entry name" value="G6PD"/>
    <property type="match status" value="1"/>
</dbReference>
<reference evidence="9 10" key="1">
    <citation type="journal article" date="2020" name="Int. J. Syst. Evol. Microbiol.">
        <title>Description of Erysipelothrix piscisicarius sp. nov., an emergent fish pathogen, and assessment of virulence using a tiger barb (Puntigrus tetrazona) infection model.</title>
        <authorList>
            <person name="Pomaranski E.K."/>
            <person name="Griffin M.J."/>
            <person name="Camus A.C."/>
            <person name="Armwood A.R."/>
            <person name="Shelley J."/>
            <person name="Waldbieser G.C."/>
            <person name="LaFrentz B.R."/>
            <person name="Garcia J.C."/>
            <person name="Yanong R."/>
            <person name="Soto E."/>
        </authorList>
    </citation>
    <scope>NUCLEOTIDE SEQUENCE [LARGE SCALE GENOMIC DNA]</scope>
    <source>
        <strain evidence="9 10">15TAL0474</strain>
    </source>
</reference>
<name>A0A3S8RNS2_9FIRM</name>
<evidence type="ECO:0000256" key="1">
    <source>
        <dbReference type="ARBA" id="ARBA00004937"/>
    </source>
</evidence>
<dbReference type="GO" id="GO:0050661">
    <property type="term" value="F:NADP binding"/>
    <property type="evidence" value="ECO:0007669"/>
    <property type="project" value="UniProtKB-UniRule"/>
</dbReference>
<dbReference type="GO" id="GO:0004345">
    <property type="term" value="F:glucose-6-phosphate dehydrogenase activity"/>
    <property type="evidence" value="ECO:0007669"/>
    <property type="project" value="UniProtKB-UniRule"/>
</dbReference>
<keyword evidence="10" id="KW-1185">Reference proteome</keyword>
<dbReference type="EMBL" id="CP034234">
    <property type="protein sequence ID" value="AZK44614.1"/>
    <property type="molecule type" value="Genomic_DNA"/>
</dbReference>
<feature type="binding site" evidence="6">
    <location>
        <position position="144"/>
    </location>
    <ligand>
        <name>NADP(+)</name>
        <dbReference type="ChEBI" id="CHEBI:58349"/>
    </ligand>
</feature>
<evidence type="ECO:0000256" key="4">
    <source>
        <dbReference type="ARBA" id="ARBA00023002"/>
    </source>
</evidence>
<organism evidence="9 10">
    <name type="scientific">Erysipelothrix piscisicarius</name>
    <dbReference type="NCBI Taxonomy" id="2485784"/>
    <lineage>
        <taxon>Bacteria</taxon>
        <taxon>Bacillati</taxon>
        <taxon>Bacillota</taxon>
        <taxon>Erysipelotrichia</taxon>
        <taxon>Erysipelotrichales</taxon>
        <taxon>Erysipelotrichaceae</taxon>
        <taxon>Erysipelothrix</taxon>
    </lineage>
</organism>
<feature type="binding site" evidence="6">
    <location>
        <position position="212"/>
    </location>
    <ligand>
        <name>substrate</name>
    </ligand>
</feature>
<evidence type="ECO:0000259" key="8">
    <source>
        <dbReference type="Pfam" id="PF02781"/>
    </source>
</evidence>
<dbReference type="GO" id="GO:0009051">
    <property type="term" value="P:pentose-phosphate shunt, oxidative branch"/>
    <property type="evidence" value="ECO:0007669"/>
    <property type="project" value="TreeGrafter"/>
</dbReference>
<dbReference type="Gene3D" id="3.40.50.720">
    <property type="entry name" value="NAD(P)-binding Rossmann-like Domain"/>
    <property type="match status" value="1"/>
</dbReference>
<evidence type="ECO:0000313" key="9">
    <source>
        <dbReference type="EMBL" id="AZK44614.1"/>
    </source>
</evidence>
<evidence type="ECO:0000256" key="2">
    <source>
        <dbReference type="ARBA" id="ARBA00022526"/>
    </source>
</evidence>
<dbReference type="AlphaFoldDB" id="A0A3S8RNS2"/>
<dbReference type="EC" id="1.1.1.49" evidence="6"/>
<dbReference type="InterPro" id="IPR001282">
    <property type="entry name" value="G6P_DH"/>
</dbReference>
<proteinExistence type="inferred from homology"/>
<dbReference type="InterPro" id="IPR022674">
    <property type="entry name" value="G6P_DH_NAD-bd"/>
</dbReference>
<dbReference type="GO" id="GO:0006006">
    <property type="term" value="P:glucose metabolic process"/>
    <property type="evidence" value="ECO:0007669"/>
    <property type="project" value="UniProtKB-KW"/>
</dbReference>
<dbReference type="SUPFAM" id="SSF55347">
    <property type="entry name" value="Glyceraldehyde-3-phosphate dehydrogenase-like, C-terminal domain"/>
    <property type="match status" value="1"/>
</dbReference>
<dbReference type="Pfam" id="PF00479">
    <property type="entry name" value="G6PD_N"/>
    <property type="match status" value="1"/>
</dbReference>
<evidence type="ECO:0000313" key="10">
    <source>
        <dbReference type="Proteomes" id="UP000278804"/>
    </source>
</evidence>
<dbReference type="RefSeq" id="WP_125164772.1">
    <property type="nucleotide sequence ID" value="NZ_CP034234.1"/>
</dbReference>
<feature type="binding site" evidence="6">
    <location>
        <position position="329"/>
    </location>
    <ligand>
        <name>substrate</name>
    </ligand>
</feature>
<feature type="binding site" evidence="6">
    <location>
        <position position="174"/>
    </location>
    <ligand>
        <name>substrate</name>
    </ligand>
</feature>
<keyword evidence="3 6" id="KW-0521">NADP</keyword>
<evidence type="ECO:0000256" key="5">
    <source>
        <dbReference type="ARBA" id="ARBA00023277"/>
    </source>
</evidence>
<evidence type="ECO:0000256" key="3">
    <source>
        <dbReference type="ARBA" id="ARBA00022857"/>
    </source>
</evidence>
<keyword evidence="2 6" id="KW-0313">Glucose metabolism</keyword>
<dbReference type="UniPathway" id="UPA00115">
    <property type="reaction ID" value="UER00408"/>
</dbReference>
<sequence length="477" mass="55188">MKANNHIVAIFGGTGDLTYRKLLPAFYNLLETKSLPDSFHLVVIGRQDLTTAAYHELVKPWLREQARFDVKEETLDVFLEYVSYFKMTFTEDEGYPRLKTYFEALDPQAHVLYYFAVAPSFFETIATQLARHQLVSKSKVIIEKPFGNDLKSAIDINNTLTHIFDEDRIFRIDHYVAKEMVQNIFTIRFSNMIFADSWNGASINNIQISAAETVGVENRGNYYDHTGALKDMFQNHLLQLLSIVLMDEPQAFNAADIHREQEAVLESLYVKDYENDIVYGQYLENKDSKSYIQEDKVQSDSTTETYVALKLASSLPKWQDTPIYIRTGKRMHKRSTEIMIEFNQKDHEQPNVLIIKVQPDEGVYLRFNIKKPGQTHDSQTVFMDFCQSCNYENRENTPEAYERLLKAAMDSDQSLFASFKQVHLSWSLVETILKHKGNESPEGYAAYSSGPKRAHDLLARDGNQWIEEQVMGEIFKY</sequence>
<dbReference type="NCBIfam" id="TIGR00871">
    <property type="entry name" value="zwf"/>
    <property type="match status" value="1"/>
</dbReference>
<dbReference type="PANTHER" id="PTHR23429">
    <property type="entry name" value="GLUCOSE-6-PHOSPHATE 1-DEHYDROGENASE G6PD"/>
    <property type="match status" value="1"/>
</dbReference>
<comment type="similarity">
    <text evidence="6">Belongs to the glucose-6-phosphate dehydrogenase family.</text>
</comment>
<accession>A0A3S8RNS2</accession>
<feature type="domain" description="Glucose-6-phosphate dehydrogenase C-terminal" evidence="8">
    <location>
        <begin position="186"/>
        <end position="465"/>
    </location>
</feature>
<dbReference type="InterPro" id="IPR036291">
    <property type="entry name" value="NAD(P)-bd_dom_sf"/>
</dbReference>
<keyword evidence="5 6" id="KW-0119">Carbohydrate metabolism</keyword>
<dbReference type="PANTHER" id="PTHR23429:SF0">
    <property type="entry name" value="GLUCOSE-6-PHOSPHATE 1-DEHYDROGENASE"/>
    <property type="match status" value="1"/>
</dbReference>
<dbReference type="InterPro" id="IPR022675">
    <property type="entry name" value="G6P_DH_C"/>
</dbReference>
<dbReference type="HAMAP" id="MF_00966">
    <property type="entry name" value="G6PD"/>
    <property type="match status" value="1"/>
</dbReference>
<dbReference type="Gene3D" id="3.30.360.10">
    <property type="entry name" value="Dihydrodipicolinate Reductase, domain 2"/>
    <property type="match status" value="1"/>
</dbReference>
<feature type="active site" description="Proton acceptor" evidence="6">
    <location>
        <position position="236"/>
    </location>
</feature>
<feature type="binding site" evidence="6">
    <location>
        <position position="46"/>
    </location>
    <ligand>
        <name>NADP(+)</name>
        <dbReference type="ChEBI" id="CHEBI:58349"/>
    </ligand>
</feature>
<feature type="binding site" evidence="6">
    <location>
        <position position="231"/>
    </location>
    <ligand>
        <name>substrate</name>
    </ligand>
</feature>
<dbReference type="GO" id="GO:0005829">
    <property type="term" value="C:cytosol"/>
    <property type="evidence" value="ECO:0007669"/>
    <property type="project" value="TreeGrafter"/>
</dbReference>
<comment type="function">
    <text evidence="6">Catalyzes the oxidation of glucose 6-phosphate to 6-phosphogluconolactone.</text>
</comment>
<feature type="domain" description="Glucose-6-phosphate dehydrogenase NAD-binding" evidence="7">
    <location>
        <begin position="10"/>
        <end position="183"/>
    </location>
</feature>
<dbReference type="Proteomes" id="UP000278804">
    <property type="component" value="Chromosome"/>
</dbReference>